<dbReference type="AlphaFoldDB" id="A0A2N6T6D6"/>
<dbReference type="EMBL" id="PNHG01000004">
    <property type="protein sequence ID" value="PMC64852.1"/>
    <property type="molecule type" value="Genomic_DNA"/>
</dbReference>
<name>A0A2N6T6D6_9CORY</name>
<dbReference type="GO" id="GO:0016620">
    <property type="term" value="F:oxidoreductase activity, acting on the aldehyde or oxo group of donors, NAD or NADP as acceptor"/>
    <property type="evidence" value="ECO:0007669"/>
    <property type="project" value="InterPro"/>
</dbReference>
<dbReference type="Proteomes" id="UP000235836">
    <property type="component" value="Unassembled WGS sequence"/>
</dbReference>
<dbReference type="Gene3D" id="3.40.605.10">
    <property type="entry name" value="Aldehyde Dehydrogenase, Chain A, domain 1"/>
    <property type="match status" value="1"/>
</dbReference>
<reference evidence="4 5" key="1">
    <citation type="submission" date="2017-09" db="EMBL/GenBank/DDBJ databases">
        <title>Bacterial strain isolated from the female urinary microbiota.</title>
        <authorList>
            <person name="Thomas-White K."/>
            <person name="Kumar N."/>
            <person name="Forster S."/>
            <person name="Putonti C."/>
            <person name="Lawley T."/>
            <person name="Wolfe A.J."/>
        </authorList>
    </citation>
    <scope>NUCLEOTIDE SEQUENCE [LARGE SCALE GENOMIC DNA]</scope>
    <source>
        <strain evidence="4 5">UMB0792</strain>
    </source>
</reference>
<dbReference type="InterPro" id="IPR016163">
    <property type="entry name" value="Ald_DH_C"/>
</dbReference>
<evidence type="ECO:0000256" key="2">
    <source>
        <dbReference type="ARBA" id="ARBA00023002"/>
    </source>
</evidence>
<dbReference type="PANTHER" id="PTHR11699">
    <property type="entry name" value="ALDEHYDE DEHYDROGENASE-RELATED"/>
    <property type="match status" value="1"/>
</dbReference>
<dbReference type="FunFam" id="3.40.309.10:FF:000009">
    <property type="entry name" value="Aldehyde dehydrogenase A"/>
    <property type="match status" value="1"/>
</dbReference>
<comment type="caution">
    <text evidence="4">The sequence shown here is derived from an EMBL/GenBank/DDBJ whole genome shotgun (WGS) entry which is preliminary data.</text>
</comment>
<feature type="domain" description="Aldehyde dehydrogenase" evidence="3">
    <location>
        <begin position="8"/>
        <end position="466"/>
    </location>
</feature>
<proteinExistence type="inferred from homology"/>
<organism evidence="4 5">
    <name type="scientific">Corynebacterium tuscaniense</name>
    <dbReference type="NCBI Taxonomy" id="302449"/>
    <lineage>
        <taxon>Bacteria</taxon>
        <taxon>Bacillati</taxon>
        <taxon>Actinomycetota</taxon>
        <taxon>Actinomycetes</taxon>
        <taxon>Mycobacteriales</taxon>
        <taxon>Corynebacteriaceae</taxon>
        <taxon>Corynebacterium</taxon>
    </lineage>
</organism>
<evidence type="ECO:0000313" key="4">
    <source>
        <dbReference type="EMBL" id="PMC64852.1"/>
    </source>
</evidence>
<dbReference type="Gene3D" id="3.40.309.10">
    <property type="entry name" value="Aldehyde Dehydrogenase, Chain A, domain 2"/>
    <property type="match status" value="1"/>
</dbReference>
<dbReference type="RefSeq" id="WP_102723662.1">
    <property type="nucleotide sequence ID" value="NZ_PNHG01000004.1"/>
</dbReference>
<gene>
    <name evidence="4" type="primary">gabD2</name>
    <name evidence="4" type="ORF">CJ203_04170</name>
</gene>
<protein>
    <submittedName>
        <fullName evidence="4">Succinic semialdehyde dehydrogenase</fullName>
    </submittedName>
</protein>
<evidence type="ECO:0000256" key="1">
    <source>
        <dbReference type="ARBA" id="ARBA00009986"/>
    </source>
</evidence>
<dbReference type="Pfam" id="PF00171">
    <property type="entry name" value="Aldedh"/>
    <property type="match status" value="1"/>
</dbReference>
<dbReference type="SUPFAM" id="SSF53720">
    <property type="entry name" value="ALDH-like"/>
    <property type="match status" value="1"/>
</dbReference>
<evidence type="ECO:0000259" key="3">
    <source>
        <dbReference type="Pfam" id="PF00171"/>
    </source>
</evidence>
<evidence type="ECO:0000313" key="5">
    <source>
        <dbReference type="Proteomes" id="UP000235836"/>
    </source>
</evidence>
<sequence>MTTRLHNDSDTTITITNPADGTIVGTTNYYGAETATQIVSRARAKQSEWATTPVKERKKIMLRYHDLVLKHQNELLDIIQDENGKNRRAAFEEVLDNALTARHYAYRAEKLLSPDRAKVALPIATKTQVQHSPIGVVGIIAPWNYPLVLAISDAIPAILAGNTVVLKPDSNTPMTSLRAAELLAEAGLPKDVLTVVPGSGREVGQALVEQVDYLMFTGSSATGAKLAAQAGERLIGFSGELGGKNPLIVTADVDVDKAVSGVRHACFSNTGQLCISIERMYVHRDVADRFIPAFVRCVEKMKIGAGHDWDIDMGSLISSEHADTVAEFVDDAVAKGATVATGGKRLTNIGPNFYAPTVLLNVPEDARLYREEVFGPVVYIEIVDSHEDAIAKANDTEYGLNASIFGKSSTAQEIARHLEAGTVNINEGYSAGWSSIGAPMGGWKRSGVGRRHGDGGLLKYTESRTVAEQRIVPIGGPEGMAPEKWAGLLTAALKYGRDILR</sequence>
<keyword evidence="2" id="KW-0560">Oxidoreductase</keyword>
<accession>A0A2N6T6D6</accession>
<dbReference type="InterPro" id="IPR016162">
    <property type="entry name" value="Ald_DH_N"/>
</dbReference>
<keyword evidence="5" id="KW-1185">Reference proteome</keyword>
<dbReference type="InterPro" id="IPR016161">
    <property type="entry name" value="Ald_DH/histidinol_DH"/>
</dbReference>
<dbReference type="InterPro" id="IPR015590">
    <property type="entry name" value="Aldehyde_DH_dom"/>
</dbReference>
<comment type="similarity">
    <text evidence="1">Belongs to the aldehyde dehydrogenase family.</text>
</comment>
<dbReference type="NCBIfam" id="NF006916">
    <property type="entry name" value="PRK09407.1"/>
    <property type="match status" value="1"/>
</dbReference>